<reference evidence="3 4" key="1">
    <citation type="journal article" date="2017" name="Nat. Ecol. Evol.">
        <title>Scallop genome provides insights into evolution of bilaterian karyotype and development.</title>
        <authorList>
            <person name="Wang S."/>
            <person name="Zhang J."/>
            <person name="Jiao W."/>
            <person name="Li J."/>
            <person name="Xun X."/>
            <person name="Sun Y."/>
            <person name="Guo X."/>
            <person name="Huan P."/>
            <person name="Dong B."/>
            <person name="Zhang L."/>
            <person name="Hu X."/>
            <person name="Sun X."/>
            <person name="Wang J."/>
            <person name="Zhao C."/>
            <person name="Wang Y."/>
            <person name="Wang D."/>
            <person name="Huang X."/>
            <person name="Wang R."/>
            <person name="Lv J."/>
            <person name="Li Y."/>
            <person name="Zhang Z."/>
            <person name="Liu B."/>
            <person name="Lu W."/>
            <person name="Hui Y."/>
            <person name="Liang J."/>
            <person name="Zhou Z."/>
            <person name="Hou R."/>
            <person name="Li X."/>
            <person name="Liu Y."/>
            <person name="Li H."/>
            <person name="Ning X."/>
            <person name="Lin Y."/>
            <person name="Zhao L."/>
            <person name="Xing Q."/>
            <person name="Dou J."/>
            <person name="Li Y."/>
            <person name="Mao J."/>
            <person name="Guo H."/>
            <person name="Dou H."/>
            <person name="Li T."/>
            <person name="Mu C."/>
            <person name="Jiang W."/>
            <person name="Fu Q."/>
            <person name="Fu X."/>
            <person name="Miao Y."/>
            <person name="Liu J."/>
            <person name="Yu Q."/>
            <person name="Li R."/>
            <person name="Liao H."/>
            <person name="Li X."/>
            <person name="Kong Y."/>
            <person name="Jiang Z."/>
            <person name="Chourrout D."/>
            <person name="Li R."/>
            <person name="Bao Z."/>
        </authorList>
    </citation>
    <scope>NUCLEOTIDE SEQUENCE [LARGE SCALE GENOMIC DNA]</scope>
    <source>
        <strain evidence="3 4">PY_sf001</strain>
    </source>
</reference>
<gene>
    <name evidence="3" type="ORF">KP79_PYT17821</name>
</gene>
<keyword evidence="1" id="KW-0472">Membrane</keyword>
<feature type="transmembrane region" description="Helical" evidence="1">
    <location>
        <begin position="214"/>
        <end position="236"/>
    </location>
</feature>
<dbReference type="OrthoDB" id="8734935at2759"/>
<keyword evidence="4" id="KW-1185">Reference proteome</keyword>
<feature type="domain" description="Fatty acid desaturase" evidence="2">
    <location>
        <begin position="74"/>
        <end position="318"/>
    </location>
</feature>
<dbReference type="STRING" id="6573.A0A210Q5G8"/>
<dbReference type="EMBL" id="NEDP02004956">
    <property type="protein sequence ID" value="OWF43961.1"/>
    <property type="molecule type" value="Genomic_DNA"/>
</dbReference>
<dbReference type="GO" id="GO:0006629">
    <property type="term" value="P:lipid metabolic process"/>
    <property type="evidence" value="ECO:0007669"/>
    <property type="project" value="InterPro"/>
</dbReference>
<evidence type="ECO:0000313" key="3">
    <source>
        <dbReference type="EMBL" id="OWF43961.1"/>
    </source>
</evidence>
<protein>
    <submittedName>
        <fullName evidence="3">Fatty acid desaturase 6</fullName>
    </submittedName>
</protein>
<proteinExistence type="predicted"/>
<feature type="transmembrane region" description="Helical" evidence="1">
    <location>
        <begin position="46"/>
        <end position="67"/>
    </location>
</feature>
<dbReference type="GO" id="GO:0016717">
    <property type="term" value="F:oxidoreductase activity, acting on paired donors, with oxidation of a pair of donors resulting in the reduction of molecular oxygen to two molecules of water"/>
    <property type="evidence" value="ECO:0007669"/>
    <property type="project" value="TreeGrafter"/>
</dbReference>
<dbReference type="InterPro" id="IPR005804">
    <property type="entry name" value="FA_desaturase_dom"/>
</dbReference>
<feature type="transmembrane region" description="Helical" evidence="1">
    <location>
        <begin position="161"/>
        <end position="183"/>
    </location>
</feature>
<evidence type="ECO:0000313" key="4">
    <source>
        <dbReference type="Proteomes" id="UP000242188"/>
    </source>
</evidence>
<organism evidence="3 4">
    <name type="scientific">Mizuhopecten yessoensis</name>
    <name type="common">Japanese scallop</name>
    <name type="synonym">Patinopecten yessoensis</name>
    <dbReference type="NCBI Taxonomy" id="6573"/>
    <lineage>
        <taxon>Eukaryota</taxon>
        <taxon>Metazoa</taxon>
        <taxon>Spiralia</taxon>
        <taxon>Lophotrochozoa</taxon>
        <taxon>Mollusca</taxon>
        <taxon>Bivalvia</taxon>
        <taxon>Autobranchia</taxon>
        <taxon>Pteriomorphia</taxon>
        <taxon>Pectinida</taxon>
        <taxon>Pectinoidea</taxon>
        <taxon>Pectinidae</taxon>
        <taxon>Mizuhopecten</taxon>
    </lineage>
</organism>
<dbReference type="Pfam" id="PF00487">
    <property type="entry name" value="FA_desaturase"/>
    <property type="match status" value="1"/>
</dbReference>
<dbReference type="AlphaFoldDB" id="A0A210Q5G8"/>
<dbReference type="InterPro" id="IPR012171">
    <property type="entry name" value="Fatty_acid_desaturase"/>
</dbReference>
<name>A0A210Q5G8_MIZYE</name>
<dbReference type="PANTHER" id="PTHR19353">
    <property type="entry name" value="FATTY ACID DESATURASE 2"/>
    <property type="match status" value="1"/>
</dbReference>
<comment type="caution">
    <text evidence="3">The sequence shown here is derived from an EMBL/GenBank/DDBJ whole genome shotgun (WGS) entry which is preliminary data.</text>
</comment>
<evidence type="ECO:0000256" key="1">
    <source>
        <dbReference type="SAM" id="Phobius"/>
    </source>
</evidence>
<accession>A0A210Q5G8</accession>
<keyword evidence="1" id="KW-1133">Transmembrane helix</keyword>
<dbReference type="GO" id="GO:0016020">
    <property type="term" value="C:membrane"/>
    <property type="evidence" value="ECO:0007669"/>
    <property type="project" value="TreeGrafter"/>
</dbReference>
<dbReference type="Proteomes" id="UP000242188">
    <property type="component" value="Unassembled WGS sequence"/>
</dbReference>
<keyword evidence="1" id="KW-0812">Transmembrane</keyword>
<feature type="transmembrane region" description="Helical" evidence="1">
    <location>
        <begin position="190"/>
        <end position="208"/>
    </location>
</feature>
<sequence>MVGYFGGDRGQSKDVYDEVELKDLPKMVDLRKEVNSILQKSSWWDLYGVDWVITFVVFGMVFVAVYLMSFDSALAVALGILIYGYCHSSITVKGAHAATHGSVCASTAWNRVWMILFSDIVGSFPSDATYDIHIKTHHPHTNIIGLGDSSTWKIPFLPTYAYMYVAPLFIPVITIPVSISELWGKWFKMIKYLVFTAIGLSINFYFLMNMSGFTFTHALLVTWVARAMLSIPYIHVNIFQHIGLPMYSQKSRPVRIYQMSTGVLNLPRNLILDYSFGHSILSCHVEHHLFPTLSDNMCLKIQPTVSRFLKKNGLPYNEDTYQGRLEIFTKKYKELMVNAPPITHFVGIQ</sequence>
<dbReference type="PANTHER" id="PTHR19353:SF13">
    <property type="entry name" value="FATTY ACID DESATURASE 6"/>
    <property type="match status" value="1"/>
</dbReference>
<feature type="transmembrane region" description="Helical" evidence="1">
    <location>
        <begin position="74"/>
        <end position="92"/>
    </location>
</feature>
<evidence type="ECO:0000259" key="2">
    <source>
        <dbReference type="Pfam" id="PF00487"/>
    </source>
</evidence>